<evidence type="ECO:0000313" key="1">
    <source>
        <dbReference type="EMBL" id="TSB44791.1"/>
    </source>
</evidence>
<evidence type="ECO:0000313" key="2">
    <source>
        <dbReference type="Proteomes" id="UP000318521"/>
    </source>
</evidence>
<protein>
    <submittedName>
        <fullName evidence="1">Uncharacterized protein</fullName>
    </submittedName>
</protein>
<dbReference type="Proteomes" id="UP000318521">
    <property type="component" value="Unassembled WGS sequence"/>
</dbReference>
<dbReference type="EMBL" id="VLXZ01000019">
    <property type="protein sequence ID" value="TSB44791.1"/>
    <property type="molecule type" value="Genomic_DNA"/>
</dbReference>
<proteinExistence type="predicted"/>
<dbReference type="AlphaFoldDB" id="A0A553ZTI8"/>
<dbReference type="RefSeq" id="WP_143850553.1">
    <property type="nucleotide sequence ID" value="NZ_VLXZ01000019.1"/>
</dbReference>
<organism evidence="1 2">
    <name type="scientific">Alkalicoccobacillus porphyridii</name>
    <dbReference type="NCBI Taxonomy" id="2597270"/>
    <lineage>
        <taxon>Bacteria</taxon>
        <taxon>Bacillati</taxon>
        <taxon>Bacillota</taxon>
        <taxon>Bacilli</taxon>
        <taxon>Bacillales</taxon>
        <taxon>Bacillaceae</taxon>
        <taxon>Alkalicoccobacillus</taxon>
    </lineage>
</organism>
<name>A0A553ZTI8_9BACI</name>
<dbReference type="OrthoDB" id="2112405at2"/>
<comment type="caution">
    <text evidence="1">The sequence shown here is derived from an EMBL/GenBank/DDBJ whole genome shotgun (WGS) entry which is preliminary data.</text>
</comment>
<reference evidence="1 2" key="1">
    <citation type="submission" date="2019-07" db="EMBL/GenBank/DDBJ databases">
        <authorList>
            <person name="Park Y.J."/>
            <person name="Jeong S.E."/>
            <person name="Jung H.S."/>
        </authorList>
    </citation>
    <scope>NUCLEOTIDE SEQUENCE [LARGE SCALE GENOMIC DNA]</scope>
    <source>
        <strain evidence="2">P16(2019)</strain>
    </source>
</reference>
<accession>A0A553ZTI8</accession>
<sequence>MTKYFLIRSCMQKDLIEIIYLSKSEKITQRLITAESISNGILTGYCHYRHQKRRFLVNRILSAFPTRQKQA</sequence>
<keyword evidence="2" id="KW-1185">Reference proteome</keyword>
<gene>
    <name evidence="1" type="ORF">FN960_19500</name>
</gene>